<accession>A0A0W0RQ15</accession>
<dbReference type="InterPro" id="IPR016181">
    <property type="entry name" value="Acyl_CoA_acyltransferase"/>
</dbReference>
<dbReference type="Pfam" id="PF13302">
    <property type="entry name" value="Acetyltransf_3"/>
    <property type="match status" value="1"/>
</dbReference>
<keyword evidence="2" id="KW-0808">Transferase</keyword>
<evidence type="ECO:0000313" key="2">
    <source>
        <dbReference type="EMBL" id="KTC73141.1"/>
    </source>
</evidence>
<dbReference type="Gene3D" id="3.40.630.30">
    <property type="match status" value="1"/>
</dbReference>
<evidence type="ECO:0000313" key="3">
    <source>
        <dbReference type="Proteomes" id="UP000054695"/>
    </source>
</evidence>
<proteinExistence type="predicted"/>
<dbReference type="SUPFAM" id="SSF55729">
    <property type="entry name" value="Acyl-CoA N-acyltransferases (Nat)"/>
    <property type="match status" value="1"/>
</dbReference>
<dbReference type="EMBL" id="LNXU01000019">
    <property type="protein sequence ID" value="KTC73141.1"/>
    <property type="molecule type" value="Genomic_DNA"/>
</dbReference>
<dbReference type="AlphaFoldDB" id="A0A0W0RQ15"/>
<keyword evidence="3" id="KW-1185">Reference proteome</keyword>
<feature type="domain" description="N-acetyltransferase" evidence="1">
    <location>
        <begin position="9"/>
        <end position="55"/>
    </location>
</feature>
<gene>
    <name evidence="2" type="ORF">Lboz_1787</name>
</gene>
<evidence type="ECO:0000259" key="1">
    <source>
        <dbReference type="Pfam" id="PF13302"/>
    </source>
</evidence>
<dbReference type="RefSeq" id="WP_374930653.1">
    <property type="nucleotide sequence ID" value="NZ_KV441807.1"/>
</dbReference>
<dbReference type="PATRIC" id="fig|447.4.peg.1901"/>
<reference evidence="2 3" key="1">
    <citation type="submission" date="2015-11" db="EMBL/GenBank/DDBJ databases">
        <title>Genomic analysis of 38 Legionella species identifies large and diverse effector repertoires.</title>
        <authorList>
            <person name="Burstein D."/>
            <person name="Amaro F."/>
            <person name="Zusman T."/>
            <person name="Lifshitz Z."/>
            <person name="Cohen O."/>
            <person name="Gilbert J.A."/>
            <person name="Pupko T."/>
            <person name="Shuman H.A."/>
            <person name="Segal G."/>
        </authorList>
    </citation>
    <scope>NUCLEOTIDE SEQUENCE [LARGE SCALE GENOMIC DNA]</scope>
    <source>
        <strain evidence="2 3">WIGA</strain>
    </source>
</reference>
<name>A0A0W0RQ15_LEGBO</name>
<dbReference type="STRING" id="447.Lboz_1787"/>
<comment type="caution">
    <text evidence="2">The sequence shown here is derived from an EMBL/GenBank/DDBJ whole genome shotgun (WGS) entry which is preliminary data.</text>
</comment>
<protein>
    <submittedName>
        <fullName evidence="2">GNAT family acetyltransferase</fullName>
    </submittedName>
</protein>
<organism evidence="2 3">
    <name type="scientific">Legionella bozemanae</name>
    <name type="common">Fluoribacter bozemanae</name>
    <dbReference type="NCBI Taxonomy" id="447"/>
    <lineage>
        <taxon>Bacteria</taxon>
        <taxon>Pseudomonadati</taxon>
        <taxon>Pseudomonadota</taxon>
        <taxon>Gammaproteobacteria</taxon>
        <taxon>Legionellales</taxon>
        <taxon>Legionellaceae</taxon>
        <taxon>Legionella</taxon>
    </lineage>
</organism>
<dbReference type="Proteomes" id="UP000054695">
    <property type="component" value="Unassembled WGS sequence"/>
</dbReference>
<sequence>MTIKIETSRMFLRLIKDEDLDLVAQLNAEREVRKFFPDGTQDREQTKQRIKQIINLIKIKDYLDLLYSIS</sequence>
<dbReference type="GO" id="GO:0016747">
    <property type="term" value="F:acyltransferase activity, transferring groups other than amino-acyl groups"/>
    <property type="evidence" value="ECO:0007669"/>
    <property type="project" value="InterPro"/>
</dbReference>
<dbReference type="InterPro" id="IPR000182">
    <property type="entry name" value="GNAT_dom"/>
</dbReference>